<dbReference type="EMBL" id="MU001634">
    <property type="protein sequence ID" value="KAF2483896.1"/>
    <property type="molecule type" value="Genomic_DNA"/>
</dbReference>
<evidence type="ECO:0000256" key="2">
    <source>
        <dbReference type="ARBA" id="ARBA00023002"/>
    </source>
</evidence>
<keyword evidence="2" id="KW-0560">Oxidoreductase</keyword>
<keyword evidence="6" id="KW-1185">Reference proteome</keyword>
<dbReference type="GO" id="GO:0005829">
    <property type="term" value="C:cytosol"/>
    <property type="evidence" value="ECO:0007669"/>
    <property type="project" value="TreeGrafter"/>
</dbReference>
<evidence type="ECO:0000313" key="6">
    <source>
        <dbReference type="Proteomes" id="UP000799767"/>
    </source>
</evidence>
<dbReference type="AlphaFoldDB" id="A0A6A6PVU9"/>
<comment type="similarity">
    <text evidence="1">Belongs to the peroxiredoxin family. AhpC/Prx1 subfamily.</text>
</comment>
<dbReference type="CDD" id="cd03015">
    <property type="entry name" value="PRX_Typ2cys"/>
    <property type="match status" value="1"/>
</dbReference>
<dbReference type="RefSeq" id="XP_033590466.1">
    <property type="nucleotide sequence ID" value="XM_033733164.1"/>
</dbReference>
<dbReference type="InterPro" id="IPR036249">
    <property type="entry name" value="Thioredoxin-like_sf"/>
</dbReference>
<dbReference type="OrthoDB" id="185659at2759"/>
<dbReference type="PANTHER" id="PTHR10681">
    <property type="entry name" value="THIOREDOXIN PEROXIDASE"/>
    <property type="match status" value="1"/>
</dbReference>
<dbReference type="GO" id="GO:0008379">
    <property type="term" value="F:thioredoxin peroxidase activity"/>
    <property type="evidence" value="ECO:0007669"/>
    <property type="project" value="TreeGrafter"/>
</dbReference>
<dbReference type="Pfam" id="PF10417">
    <property type="entry name" value="1-cysPrx_C"/>
    <property type="match status" value="1"/>
</dbReference>
<dbReference type="GO" id="GO:0033554">
    <property type="term" value="P:cellular response to stress"/>
    <property type="evidence" value="ECO:0007669"/>
    <property type="project" value="TreeGrafter"/>
</dbReference>
<name>A0A6A6PVU9_9PEZI</name>
<dbReference type="GO" id="GO:0045454">
    <property type="term" value="P:cell redox homeostasis"/>
    <property type="evidence" value="ECO:0007669"/>
    <property type="project" value="TreeGrafter"/>
</dbReference>
<accession>A0A6A6PVU9</accession>
<dbReference type="GeneID" id="54474166"/>
<dbReference type="Proteomes" id="UP000799767">
    <property type="component" value="Unassembled WGS sequence"/>
</dbReference>
<dbReference type="Pfam" id="PF00578">
    <property type="entry name" value="AhpC-TSA"/>
    <property type="match status" value="1"/>
</dbReference>
<dbReference type="SUPFAM" id="SSF52833">
    <property type="entry name" value="Thioredoxin-like"/>
    <property type="match status" value="1"/>
</dbReference>
<dbReference type="Gene3D" id="3.40.30.10">
    <property type="entry name" value="Glutaredoxin"/>
    <property type="match status" value="1"/>
</dbReference>
<dbReference type="PANTHER" id="PTHR10681:SF128">
    <property type="entry name" value="THIOREDOXIN-DEPENDENT PEROXIDE REDUCTASE, MITOCHONDRIAL"/>
    <property type="match status" value="1"/>
</dbReference>
<dbReference type="GO" id="GO:0042744">
    <property type="term" value="P:hydrogen peroxide catabolic process"/>
    <property type="evidence" value="ECO:0007669"/>
    <property type="project" value="TreeGrafter"/>
</dbReference>
<feature type="region of interest" description="Disordered" evidence="3">
    <location>
        <begin position="237"/>
        <end position="264"/>
    </location>
</feature>
<evidence type="ECO:0000259" key="4">
    <source>
        <dbReference type="PROSITE" id="PS51352"/>
    </source>
</evidence>
<protein>
    <submittedName>
        <fullName evidence="5">Thioredoxin-like protein</fullName>
    </submittedName>
</protein>
<dbReference type="InterPro" id="IPR019479">
    <property type="entry name" value="Peroxiredoxin_C"/>
</dbReference>
<evidence type="ECO:0000313" key="5">
    <source>
        <dbReference type="EMBL" id="KAF2483896.1"/>
    </source>
</evidence>
<evidence type="ECO:0000256" key="3">
    <source>
        <dbReference type="SAM" id="MobiDB-lite"/>
    </source>
</evidence>
<gene>
    <name evidence="5" type="ORF">BDY17DRAFT_294611</name>
</gene>
<sequence length="334" mass="36163">MCNLQVGQQAPSFTCTAVVDGHLKHVTISAYAEANHWTLLMFFPKAWSPVCPTEVKAFSARLEEFLYNRACAVLFVSTDSADCLRAWSDTSEANGGLGGVHMPLISDCNHVISRAYGTLIEGSGLTQRALFVIDPKGTIRAISSIDPYVARNVDDVIRLLDALIFKDENGEACPAGWQKGDEGLDISKDRVEGPLSVELKKTWTDWARPKLTRAFSGTSQRSNSSIPMPLAIAPSTPSARSCVSYNGQSTPPTERMAGVSSSFQAPSTGQLSPLLSTPLLNVQGADYFSATNASNSRMGTQLEEAILQQRMENINATLQNYRRSQEFGTTATTA</sequence>
<feature type="compositionally biased region" description="Polar residues" evidence="3">
    <location>
        <begin position="237"/>
        <end position="252"/>
    </location>
</feature>
<proteinExistence type="inferred from homology"/>
<organism evidence="5 6">
    <name type="scientific">Neohortaea acidophila</name>
    <dbReference type="NCBI Taxonomy" id="245834"/>
    <lineage>
        <taxon>Eukaryota</taxon>
        <taxon>Fungi</taxon>
        <taxon>Dikarya</taxon>
        <taxon>Ascomycota</taxon>
        <taxon>Pezizomycotina</taxon>
        <taxon>Dothideomycetes</taxon>
        <taxon>Dothideomycetidae</taxon>
        <taxon>Mycosphaerellales</taxon>
        <taxon>Teratosphaeriaceae</taxon>
        <taxon>Neohortaea</taxon>
    </lineage>
</organism>
<dbReference type="InterPro" id="IPR013766">
    <property type="entry name" value="Thioredoxin_domain"/>
</dbReference>
<evidence type="ECO:0000256" key="1">
    <source>
        <dbReference type="ARBA" id="ARBA00009796"/>
    </source>
</evidence>
<dbReference type="GO" id="GO:0006979">
    <property type="term" value="P:response to oxidative stress"/>
    <property type="evidence" value="ECO:0007669"/>
    <property type="project" value="TreeGrafter"/>
</dbReference>
<dbReference type="PROSITE" id="PS51352">
    <property type="entry name" value="THIOREDOXIN_2"/>
    <property type="match status" value="1"/>
</dbReference>
<feature type="domain" description="Thioredoxin" evidence="4">
    <location>
        <begin position="4"/>
        <end position="165"/>
    </location>
</feature>
<dbReference type="InterPro" id="IPR050217">
    <property type="entry name" value="Peroxiredoxin"/>
</dbReference>
<dbReference type="InterPro" id="IPR000866">
    <property type="entry name" value="AhpC/TSA"/>
</dbReference>
<reference evidence="5" key="1">
    <citation type="journal article" date="2020" name="Stud. Mycol.">
        <title>101 Dothideomycetes genomes: a test case for predicting lifestyles and emergence of pathogens.</title>
        <authorList>
            <person name="Haridas S."/>
            <person name="Albert R."/>
            <person name="Binder M."/>
            <person name="Bloem J."/>
            <person name="Labutti K."/>
            <person name="Salamov A."/>
            <person name="Andreopoulos B."/>
            <person name="Baker S."/>
            <person name="Barry K."/>
            <person name="Bills G."/>
            <person name="Bluhm B."/>
            <person name="Cannon C."/>
            <person name="Castanera R."/>
            <person name="Culley D."/>
            <person name="Daum C."/>
            <person name="Ezra D."/>
            <person name="Gonzalez J."/>
            <person name="Henrissat B."/>
            <person name="Kuo A."/>
            <person name="Liang C."/>
            <person name="Lipzen A."/>
            <person name="Lutzoni F."/>
            <person name="Magnuson J."/>
            <person name="Mondo S."/>
            <person name="Nolan M."/>
            <person name="Ohm R."/>
            <person name="Pangilinan J."/>
            <person name="Park H.-J."/>
            <person name="Ramirez L."/>
            <person name="Alfaro M."/>
            <person name="Sun H."/>
            <person name="Tritt A."/>
            <person name="Yoshinaga Y."/>
            <person name="Zwiers L.-H."/>
            <person name="Turgeon B."/>
            <person name="Goodwin S."/>
            <person name="Spatafora J."/>
            <person name="Crous P."/>
            <person name="Grigoriev I."/>
        </authorList>
    </citation>
    <scope>NUCLEOTIDE SEQUENCE</scope>
    <source>
        <strain evidence="5">CBS 113389</strain>
    </source>
</reference>